<dbReference type="Gene3D" id="3.90.950.10">
    <property type="match status" value="1"/>
</dbReference>
<dbReference type="GO" id="GO:0046872">
    <property type="term" value="F:metal ion binding"/>
    <property type="evidence" value="ECO:0007669"/>
    <property type="project" value="UniProtKB-KW"/>
</dbReference>
<feature type="binding site" evidence="10">
    <location>
        <position position="74"/>
    </location>
    <ligand>
        <name>Mg(2+)</name>
        <dbReference type="ChEBI" id="CHEBI:18420"/>
    </ligand>
</feature>
<evidence type="ECO:0000256" key="9">
    <source>
        <dbReference type="ARBA" id="ARBA00052017"/>
    </source>
</evidence>
<keyword evidence="6 10" id="KW-0460">Magnesium</keyword>
<dbReference type="GO" id="GO:0017111">
    <property type="term" value="F:ribonucleoside triphosphate phosphatase activity"/>
    <property type="evidence" value="ECO:0007669"/>
    <property type="project" value="InterPro"/>
</dbReference>
<dbReference type="EC" id="3.6.1.66" evidence="10"/>
<dbReference type="Pfam" id="PF01725">
    <property type="entry name" value="Ham1p_like"/>
    <property type="match status" value="1"/>
</dbReference>
<dbReference type="PANTHER" id="PTHR11067">
    <property type="entry name" value="INOSINE TRIPHOSPHATE PYROPHOSPHATASE/HAM1 PROTEIN"/>
    <property type="match status" value="1"/>
</dbReference>
<dbReference type="GO" id="GO:0035870">
    <property type="term" value="F:dITP diphosphatase activity"/>
    <property type="evidence" value="ECO:0007669"/>
    <property type="project" value="UniProtKB-UniRule"/>
</dbReference>
<comment type="catalytic activity">
    <reaction evidence="9 10">
        <text>XTP + H2O = XMP + diphosphate + H(+)</text>
        <dbReference type="Rhea" id="RHEA:28610"/>
        <dbReference type="ChEBI" id="CHEBI:15377"/>
        <dbReference type="ChEBI" id="CHEBI:15378"/>
        <dbReference type="ChEBI" id="CHEBI:33019"/>
        <dbReference type="ChEBI" id="CHEBI:57464"/>
        <dbReference type="ChEBI" id="CHEBI:61314"/>
        <dbReference type="EC" id="3.6.1.66"/>
    </reaction>
</comment>
<evidence type="ECO:0000256" key="6">
    <source>
        <dbReference type="ARBA" id="ARBA00022842"/>
    </source>
</evidence>
<keyword evidence="5 10" id="KW-0378">Hydrolase</keyword>
<dbReference type="SUPFAM" id="SSF52972">
    <property type="entry name" value="ITPase-like"/>
    <property type="match status" value="1"/>
</dbReference>
<dbReference type="EMBL" id="FNZQ01000001">
    <property type="protein sequence ID" value="SEK41137.1"/>
    <property type="molecule type" value="Genomic_DNA"/>
</dbReference>
<dbReference type="STRING" id="188906.SAMN04488526_0509"/>
<feature type="binding site" evidence="10">
    <location>
        <position position="183"/>
    </location>
    <ligand>
        <name>substrate</name>
    </ligand>
</feature>
<dbReference type="GO" id="GO:0036220">
    <property type="term" value="F:ITP diphosphatase activity"/>
    <property type="evidence" value="ECO:0007669"/>
    <property type="project" value="UniProtKB-UniRule"/>
</dbReference>
<evidence type="ECO:0000256" key="2">
    <source>
        <dbReference type="ARBA" id="ARBA00011738"/>
    </source>
</evidence>
<dbReference type="GO" id="GO:0005829">
    <property type="term" value="C:cytosol"/>
    <property type="evidence" value="ECO:0007669"/>
    <property type="project" value="TreeGrafter"/>
</dbReference>
<evidence type="ECO:0000256" key="7">
    <source>
        <dbReference type="ARBA" id="ARBA00023080"/>
    </source>
</evidence>
<proteinExistence type="inferred from homology"/>
<comment type="cofactor">
    <cofactor evidence="10">
        <name>Mg(2+)</name>
        <dbReference type="ChEBI" id="CHEBI:18420"/>
    </cofactor>
    <text evidence="10">Binds 1 Mg(2+) ion per subunit.</text>
</comment>
<keyword evidence="7 10" id="KW-0546">Nucleotide metabolism</keyword>
<accession>A0A1H7GUH6</accession>
<dbReference type="PROSITE" id="PS51257">
    <property type="entry name" value="PROKAR_LIPOPROTEIN"/>
    <property type="match status" value="1"/>
</dbReference>
<dbReference type="Proteomes" id="UP000199283">
    <property type="component" value="Unassembled WGS sequence"/>
</dbReference>
<comment type="catalytic activity">
    <reaction evidence="10">
        <text>ITP + H2O = IMP + diphosphate + H(+)</text>
        <dbReference type="Rhea" id="RHEA:29399"/>
        <dbReference type="ChEBI" id="CHEBI:15377"/>
        <dbReference type="ChEBI" id="CHEBI:15378"/>
        <dbReference type="ChEBI" id="CHEBI:33019"/>
        <dbReference type="ChEBI" id="CHEBI:58053"/>
        <dbReference type="ChEBI" id="CHEBI:61402"/>
        <dbReference type="EC" id="3.6.1.66"/>
    </reaction>
</comment>
<evidence type="ECO:0000256" key="5">
    <source>
        <dbReference type="ARBA" id="ARBA00022801"/>
    </source>
</evidence>
<keyword evidence="3 10" id="KW-0479">Metal-binding</keyword>
<comment type="function">
    <text evidence="10">Pyrophosphatase that catalyzes the hydrolysis of nucleoside triphosphates to their monophosphate derivatives, with a high preference for the non-canonical purine nucleotides XTP (xanthosine triphosphate), dITP (deoxyinosine triphosphate) and ITP. Seems to function as a house-cleaning enzyme that removes non-canonical purine nucleotides from the nucleotide pool, thus preventing their incorporation into DNA/RNA and avoiding chromosomal lesions.</text>
</comment>
<gene>
    <name evidence="11" type="ORF">SAMN04488526_0509</name>
</gene>
<dbReference type="CDD" id="cd00515">
    <property type="entry name" value="HAM1"/>
    <property type="match status" value="1"/>
</dbReference>
<evidence type="ECO:0000313" key="12">
    <source>
        <dbReference type="Proteomes" id="UP000199283"/>
    </source>
</evidence>
<dbReference type="AlphaFoldDB" id="A0A1H7GUH6"/>
<feature type="binding site" evidence="10">
    <location>
        <begin position="160"/>
        <end position="163"/>
    </location>
    <ligand>
        <name>substrate</name>
    </ligand>
</feature>
<dbReference type="OrthoDB" id="9807456at2"/>
<evidence type="ECO:0000256" key="3">
    <source>
        <dbReference type="ARBA" id="ARBA00022723"/>
    </source>
</evidence>
<reference evidence="11 12" key="1">
    <citation type="submission" date="2016-10" db="EMBL/GenBank/DDBJ databases">
        <authorList>
            <person name="de Groot N.N."/>
        </authorList>
    </citation>
    <scope>NUCLEOTIDE SEQUENCE [LARGE SCALE GENOMIC DNA]</scope>
    <source>
        <strain evidence="11 12">DSM 14858</strain>
    </source>
</reference>
<feature type="active site" description="Proton acceptor" evidence="10">
    <location>
        <position position="74"/>
    </location>
</feature>
<evidence type="ECO:0000313" key="11">
    <source>
        <dbReference type="EMBL" id="SEK41137.1"/>
    </source>
</evidence>
<protein>
    <recommendedName>
        <fullName evidence="10">dITP/XTP pyrophosphatase</fullName>
        <ecNumber evidence="10">3.6.1.66</ecNumber>
    </recommendedName>
    <alternativeName>
        <fullName evidence="10">Non-canonical purine NTP pyrophosphatase</fullName>
    </alternativeName>
    <alternativeName>
        <fullName evidence="10">Non-standard purine NTP pyrophosphatase</fullName>
    </alternativeName>
    <alternativeName>
        <fullName evidence="10">Nucleoside-triphosphate diphosphatase</fullName>
    </alternativeName>
    <alternativeName>
        <fullName evidence="10">Nucleoside-triphosphate pyrophosphatase</fullName>
        <shortName evidence="10">NTPase</shortName>
    </alternativeName>
</protein>
<keyword evidence="4 10" id="KW-0547">Nucleotide-binding</keyword>
<evidence type="ECO:0000256" key="4">
    <source>
        <dbReference type="ARBA" id="ARBA00022741"/>
    </source>
</evidence>
<evidence type="ECO:0000256" key="10">
    <source>
        <dbReference type="HAMAP-Rule" id="MF_01405"/>
    </source>
</evidence>
<dbReference type="FunFam" id="3.90.950.10:FF:000001">
    <property type="entry name" value="dITP/XTP pyrophosphatase"/>
    <property type="match status" value="1"/>
</dbReference>
<organism evidence="11 12">
    <name type="scientific">Jannaschia helgolandensis</name>
    <dbReference type="NCBI Taxonomy" id="188906"/>
    <lineage>
        <taxon>Bacteria</taxon>
        <taxon>Pseudomonadati</taxon>
        <taxon>Pseudomonadota</taxon>
        <taxon>Alphaproteobacteria</taxon>
        <taxon>Rhodobacterales</taxon>
        <taxon>Roseobacteraceae</taxon>
        <taxon>Jannaschia</taxon>
    </lineage>
</organism>
<feature type="binding site" evidence="10">
    <location>
        <position position="75"/>
    </location>
    <ligand>
        <name>substrate</name>
    </ligand>
</feature>
<keyword evidence="12" id="KW-1185">Reference proteome</keyword>
<name>A0A1H7GUH6_9RHOB</name>
<dbReference type="RefSeq" id="WP_092759464.1">
    <property type="nucleotide sequence ID" value="NZ_FNZQ01000001.1"/>
</dbReference>
<dbReference type="GO" id="GO:0009117">
    <property type="term" value="P:nucleotide metabolic process"/>
    <property type="evidence" value="ECO:0007669"/>
    <property type="project" value="UniProtKB-KW"/>
</dbReference>
<evidence type="ECO:0000256" key="8">
    <source>
        <dbReference type="ARBA" id="ARBA00051875"/>
    </source>
</evidence>
<dbReference type="GO" id="GO:0000166">
    <property type="term" value="F:nucleotide binding"/>
    <property type="evidence" value="ECO:0007669"/>
    <property type="project" value="UniProtKB-KW"/>
</dbReference>
<dbReference type="InterPro" id="IPR002637">
    <property type="entry name" value="RdgB/HAM1"/>
</dbReference>
<dbReference type="InterPro" id="IPR020922">
    <property type="entry name" value="dITP/XTP_pyrophosphatase"/>
</dbReference>
<dbReference type="GO" id="GO:0009146">
    <property type="term" value="P:purine nucleoside triphosphate catabolic process"/>
    <property type="evidence" value="ECO:0007669"/>
    <property type="project" value="UniProtKB-UniRule"/>
</dbReference>
<evidence type="ECO:0000256" key="1">
    <source>
        <dbReference type="ARBA" id="ARBA00008023"/>
    </source>
</evidence>
<comment type="subunit">
    <text evidence="2 10">Homodimer.</text>
</comment>
<feature type="binding site" evidence="10">
    <location>
        <begin position="13"/>
        <end position="18"/>
    </location>
    <ligand>
        <name>substrate</name>
    </ligand>
</feature>
<dbReference type="PANTHER" id="PTHR11067:SF9">
    <property type="entry name" value="INOSINE TRIPHOSPHATE PYROPHOSPHATASE"/>
    <property type="match status" value="1"/>
</dbReference>
<dbReference type="HAMAP" id="MF_01405">
    <property type="entry name" value="Non_canon_purine_NTPase"/>
    <property type="match status" value="1"/>
</dbReference>
<comment type="similarity">
    <text evidence="1 10">Belongs to the HAM1 NTPase family.</text>
</comment>
<feature type="binding site" evidence="10">
    <location>
        <begin position="188"/>
        <end position="189"/>
    </location>
    <ligand>
        <name>substrate</name>
    </ligand>
</feature>
<dbReference type="InterPro" id="IPR029001">
    <property type="entry name" value="ITPase-like_fam"/>
</dbReference>
<sequence>MRRFEGNELLIATHNAGKLAEFQTLLAPLGIACRSNTDFNLPEPEETEETFVGNARIKAKAAVDATGLPALADDSGIEIAALGGAPGVRTADWAETGTGRDFKLAMTRAWTELEAKAAPEPRNARFCATLLLMWPDGHEEIFEGHLNGRIVWPMRGAEGHGYDPIFLPDGLDQTLGEMSAERKNTISHRAVALRKMAGCFGGTTAGSLDE</sequence>
<feature type="binding site" evidence="10">
    <location>
        <position position="45"/>
    </location>
    <ligand>
        <name>Mg(2+)</name>
        <dbReference type="ChEBI" id="CHEBI:18420"/>
    </ligand>
</feature>
<comment type="catalytic activity">
    <reaction evidence="8 10">
        <text>dITP + H2O = dIMP + diphosphate + H(+)</text>
        <dbReference type="Rhea" id="RHEA:28342"/>
        <dbReference type="ChEBI" id="CHEBI:15377"/>
        <dbReference type="ChEBI" id="CHEBI:15378"/>
        <dbReference type="ChEBI" id="CHEBI:33019"/>
        <dbReference type="ChEBI" id="CHEBI:61194"/>
        <dbReference type="ChEBI" id="CHEBI:61382"/>
        <dbReference type="EC" id="3.6.1.66"/>
    </reaction>
</comment>
<dbReference type="GO" id="GO:0036222">
    <property type="term" value="F:XTP diphosphatase activity"/>
    <property type="evidence" value="ECO:0007669"/>
    <property type="project" value="UniProtKB-UniRule"/>
</dbReference>